<dbReference type="RefSeq" id="WP_023226267.1">
    <property type="nucleotide sequence ID" value="NZ_QJAO01000019.1"/>
</dbReference>
<dbReference type="EMBL" id="SDIQ01000044">
    <property type="protein sequence ID" value="RXL17177.1"/>
    <property type="molecule type" value="Genomic_DNA"/>
</dbReference>
<dbReference type="PANTHER" id="PTHR41313">
    <property type="entry name" value="ADENINE-SPECIFIC METHYLTRANSFERASE"/>
    <property type="match status" value="1"/>
</dbReference>
<evidence type="ECO:0000256" key="1">
    <source>
        <dbReference type="SAM" id="Coils"/>
    </source>
</evidence>
<dbReference type="Proteomes" id="UP000839536">
    <property type="component" value="Unassembled WGS sequence"/>
</dbReference>
<dbReference type="SMART" id="SM00490">
    <property type="entry name" value="HELICc"/>
    <property type="match status" value="1"/>
</dbReference>
<dbReference type="InterPro" id="IPR014001">
    <property type="entry name" value="Helicase_ATP-bd"/>
</dbReference>
<evidence type="ECO:0000259" key="2">
    <source>
        <dbReference type="PROSITE" id="PS51192"/>
    </source>
</evidence>
<dbReference type="SUPFAM" id="SSF52540">
    <property type="entry name" value="P-loop containing nucleoside triphosphate hydrolases"/>
    <property type="match status" value="2"/>
</dbReference>
<dbReference type="InterPro" id="IPR052933">
    <property type="entry name" value="DNA_Protect_Modify"/>
</dbReference>
<dbReference type="GO" id="GO:0004386">
    <property type="term" value="F:helicase activity"/>
    <property type="evidence" value="ECO:0007669"/>
    <property type="project" value="UniProtKB-KW"/>
</dbReference>
<dbReference type="PRINTS" id="PR00507">
    <property type="entry name" value="N12N6MTFRASE"/>
</dbReference>
<keyword evidence="4" id="KW-0378">Hydrolase</keyword>
<dbReference type="Gene3D" id="3.40.50.150">
    <property type="entry name" value="Vaccinia Virus protein VP39"/>
    <property type="match status" value="1"/>
</dbReference>
<evidence type="ECO:0000313" key="4">
    <source>
        <dbReference type="EMBL" id="RXL17177.1"/>
    </source>
</evidence>
<keyword evidence="4" id="KW-0067">ATP-binding</keyword>
<keyword evidence="4" id="KW-0347">Helicase</keyword>
<accession>A0A4Q1DL39</accession>
<keyword evidence="1" id="KW-0175">Coiled coil</keyword>
<gene>
    <name evidence="4" type="ORF">EKD96_21270</name>
</gene>
<dbReference type="Pfam" id="PF00271">
    <property type="entry name" value="Helicase_C"/>
    <property type="match status" value="1"/>
</dbReference>
<organism evidence="4">
    <name type="scientific">Salmonella enterica</name>
    <name type="common">Salmonella choleraesuis</name>
    <dbReference type="NCBI Taxonomy" id="28901"/>
    <lineage>
        <taxon>Bacteria</taxon>
        <taxon>Pseudomonadati</taxon>
        <taxon>Pseudomonadota</taxon>
        <taxon>Gammaproteobacteria</taxon>
        <taxon>Enterobacterales</taxon>
        <taxon>Enterobacteriaceae</taxon>
        <taxon>Salmonella</taxon>
    </lineage>
</organism>
<dbReference type="InterPro" id="IPR001650">
    <property type="entry name" value="Helicase_C-like"/>
</dbReference>
<dbReference type="GO" id="GO:0006304">
    <property type="term" value="P:DNA modification"/>
    <property type="evidence" value="ECO:0007669"/>
    <property type="project" value="InterPro"/>
</dbReference>
<keyword evidence="4" id="KW-0547">Nucleotide-binding</keyword>
<feature type="coiled-coil region" evidence="1">
    <location>
        <begin position="1620"/>
        <end position="1650"/>
    </location>
</feature>
<dbReference type="PANTHER" id="PTHR41313:SF1">
    <property type="entry name" value="DNA METHYLASE ADENINE-SPECIFIC DOMAIN-CONTAINING PROTEIN"/>
    <property type="match status" value="1"/>
</dbReference>
<dbReference type="Gene3D" id="3.40.50.300">
    <property type="entry name" value="P-loop containing nucleotide triphosphate hydrolases"/>
    <property type="match status" value="2"/>
</dbReference>
<dbReference type="SUPFAM" id="SSF53335">
    <property type="entry name" value="S-adenosyl-L-methionine-dependent methyltransferases"/>
    <property type="match status" value="1"/>
</dbReference>
<dbReference type="InterPro" id="IPR011639">
    <property type="entry name" value="MethylTrfase_TaqI-like_dom"/>
</dbReference>
<dbReference type="PROSITE" id="PS51194">
    <property type="entry name" value="HELICASE_CTER"/>
    <property type="match status" value="1"/>
</dbReference>
<dbReference type="Pfam" id="PF07669">
    <property type="entry name" value="Eco57I"/>
    <property type="match status" value="1"/>
</dbReference>
<proteinExistence type="predicted"/>
<dbReference type="GO" id="GO:0009007">
    <property type="term" value="F:site-specific DNA-methyltransferase (adenine-specific) activity"/>
    <property type="evidence" value="ECO:0007669"/>
    <property type="project" value="UniProtKB-EC"/>
</dbReference>
<reference evidence="4" key="1">
    <citation type="submission" date="2019-01" db="EMBL/GenBank/DDBJ databases">
        <title>Whole genome sequencing of Salmonella enterica.</title>
        <authorList>
            <person name="Cao G."/>
        </authorList>
    </citation>
    <scope>NUCLEOTIDE SEQUENCE [LARGE SCALE GENOMIC DNA]</scope>
    <source>
        <strain evidence="4">CFSAN074594</strain>
    </source>
</reference>
<dbReference type="PROSITE" id="PS51192">
    <property type="entry name" value="HELICASE_ATP_BIND_1"/>
    <property type="match status" value="1"/>
</dbReference>
<feature type="domain" description="Helicase C-terminal" evidence="3">
    <location>
        <begin position="1354"/>
        <end position="1568"/>
    </location>
</feature>
<dbReference type="InterPro" id="IPR029063">
    <property type="entry name" value="SAM-dependent_MTases_sf"/>
</dbReference>
<protein>
    <submittedName>
        <fullName evidence="4">Helicase</fullName>
    </submittedName>
</protein>
<name>A0A4Q1DL39_SALER</name>
<evidence type="ECO:0000259" key="3">
    <source>
        <dbReference type="PROSITE" id="PS51194"/>
    </source>
</evidence>
<sequence length="2254" mass="250396">MADISGGVFSCKSISEIVRFIRAISTRRQPVSFGVNKVEGKSFDRLRKEANAKAVDLLNSLTDGAELTDEQRQTLAGYTGEGGIGGSVSEYYTPQPVAEGVWEIMKLYGADVGNTLEPSAGTGVFNETKPVGTVMTATEISTVSGRINKLLHPEDSVQISPFEQLAVSTPNDTFDHVVGNVPFGGRDNTRNIDKPYAEETDMGSYFMLRMLDKIKPGGFMCVIVPPSIVSGTNMKRLRLRLSRKAEFLGAHRLPTGTFDANGTSTVVDVVLMRKHPKEMADRVAQAEESTLEAANVLWPTFITGKWFERDGRRFVHGTQEKGFQGRIEVRADGQIDNLALKAKLIHRFESRIDWSMLDIDEPSPTADVIDEGEMRLINGVWHKFAGGHWIEADAGKELVIDNERFGADSWEALQRNLSTAEGRLGMTFDQMANVRQQYASSLSDDQVQMVDWINSQPEKYRTRLYRGAMLGRMLIEYQDMKAAGHNEDDIEQRRLSLAAKVQAEIDRFGNPGRGPIAKLSGAGARAWFAFRGAIKLDGSISDELTGKLVTHDASASYDSTSYQDTLRHLYSDLTRDPVQLEDFRQAFTGDIPASDDELLDLLANTPGIAVSPYGGIVPFARATSGDINEIIAPKQAFLAQLPDGAVRNNVLNQLAAIEEKRLKTPAENIRFKLNSRWFDRSVILEFLQENGYPDLRYVQSVQMEGDEMVSETYHGGDGLFVGHRYGVVQRKDKETGEIRYEWDKKSGDNATGFPAQLEKYLNGAHIGGKDSATANGYREQMALLEEQFNKWIKTHDRYDDLVAKYNDIFNSNIPYEHSGDSLGLTGISGKRLPFDYQNSEVRRLSEDGRGILGFGTGLGKTTTGLALEAFNFENGRSTRTAYVVPKSVLENWYYEAKDFLSEQAFSNYLFVGLDVLMDGDQIRQVPVLDENGKPVMNADGTPVMRDGLKLADEATITARMNAIPHSNYRAVVFTKEQYARIPLRNETVDEHAQDMLIDFVAAGRVASAMESDSHRKEAARRRVLSEYSDTGTEKAEKYPYFEDMGFDSVIADEGHNYRNSYKNGREASQLAYLPTSAVAQSARDMAIKNAYLMKKNGGRGPVMLTATPIVNTPIDAYNMLSHVLPKEFWQKMGIFGPDDFVKFFGKTRLETVQKISGEVEEKMALVGFENLDALRGIFHRWTTLKTAEDVKDTVEIPELDERQQDAPLTDEQLAAYEELRKQAEAAAKANNGMATIEQEDGTTTEEKARPIFSIIRDMDRVCTDMDLYHHRITYRFLPEHADAVQQLADSLPKQATSEDDDSDEAVTQQVQYSLIDKGEFIQLQVPEAFEPEVNKCLAKFGIDERTVTHPVTPKYAKLIATLKEFFPQGKQIIFTDEKTQHQKLKRIICNALNIDPSQVGILNAQTVADAGKSGKKLKAVKPPKDLPDEPTEAQLAKYNEQMALYDAYIAQQNEMSLSGLEKIAADFQEGRTPIIICNKKAEVGINLHRGTTDIHHLTLPWTPASIAQRNGRGARVGSNRASVRVHYYCGKGSFDEYRLKTLKRKAGRISDILRSDKSEMENADANDMIEMQMYTAKDDGERLAMMQVQMDKAKAAQLARQKEQAGVDLQNYVKAQHAAGEDVEALAAQLETSKNELEEVVAEVARYRQLVLAKAAENEEWKACWGSVYSSDRLQLSQYRNSLKAAIRRKADLTSAISQREKLLTRTKKAATDIKRLRPLVEDAMSKGLLSVDPDLINHAKDFLVINDQSWRVGQYYENNGDIVRIKALDFDSQRADVEVIFSSKGTRSSSWPVRLLQQQVDVTPDEAAVMGKISGGVSIAGINDLISRDDFYRFQQRGMLKITDSYAMQNTEHGYSMEFVSSSDTVQNAVYPDRTDGALKSAIAKWALGYLAAGQGYKISSAESFLTELFGSNYRDVISSYGDALSPEDIQERIVAEIAKLPAKSPDGSTRNGDSEVEVANAIFNSYPFRASAYELGTSEFGAISVYSNKAEIKAAMDATNARIAAERQANLDHAVEALAQSWVTAIKGAVATGKITPTIADVVNDGAKFMDAYRNGSMPMPTAYGMTTNHPTYNLVSMFADLVILDLVELSEVTPTLLSARKNYLDVLIRVADGLRARTDEQKAADADRINLALGNITEEEIAARNAQQDEIATVQGDATSTAQALGLNYRVSTADLKMMYAPKFAAGEVFGLQEASGQKGVLFRAKDELKDKFKARWLPAKAKNSDFPGNWWIIETKHNAADVLAVIQQYA</sequence>
<dbReference type="SMART" id="SM00487">
    <property type="entry name" value="DEXDc"/>
    <property type="match status" value="1"/>
</dbReference>
<dbReference type="InterPro" id="IPR027417">
    <property type="entry name" value="P-loop_NTPase"/>
</dbReference>
<feature type="domain" description="Helicase ATP-binding" evidence="2">
    <location>
        <begin position="841"/>
        <end position="1126"/>
    </location>
</feature>
<comment type="caution">
    <text evidence="4">The sequence shown here is derived from an EMBL/GenBank/DDBJ whole genome shotgun (WGS) entry which is preliminary data.</text>
</comment>